<dbReference type="AlphaFoldDB" id="A0A699V404"/>
<gene>
    <name evidence="2" type="ORF">Tci_901944</name>
</gene>
<evidence type="ECO:0000256" key="1">
    <source>
        <dbReference type="SAM" id="MobiDB-lite"/>
    </source>
</evidence>
<feature type="non-terminal residue" evidence="2">
    <location>
        <position position="1"/>
    </location>
</feature>
<protein>
    <submittedName>
        <fullName evidence="2">Uncharacterized protein</fullName>
    </submittedName>
</protein>
<organism evidence="2">
    <name type="scientific">Tanacetum cinerariifolium</name>
    <name type="common">Dalmatian daisy</name>
    <name type="synonym">Chrysanthemum cinerariifolium</name>
    <dbReference type="NCBI Taxonomy" id="118510"/>
    <lineage>
        <taxon>Eukaryota</taxon>
        <taxon>Viridiplantae</taxon>
        <taxon>Streptophyta</taxon>
        <taxon>Embryophyta</taxon>
        <taxon>Tracheophyta</taxon>
        <taxon>Spermatophyta</taxon>
        <taxon>Magnoliopsida</taxon>
        <taxon>eudicotyledons</taxon>
        <taxon>Gunneridae</taxon>
        <taxon>Pentapetalae</taxon>
        <taxon>asterids</taxon>
        <taxon>campanulids</taxon>
        <taxon>Asterales</taxon>
        <taxon>Asteraceae</taxon>
        <taxon>Asteroideae</taxon>
        <taxon>Anthemideae</taxon>
        <taxon>Anthemidinae</taxon>
        <taxon>Tanacetum</taxon>
    </lineage>
</organism>
<feature type="region of interest" description="Disordered" evidence="1">
    <location>
        <begin position="22"/>
        <end position="98"/>
    </location>
</feature>
<sequence length="98" mass="10819">KLKGIQTLTPKEKLVVDTMEALKANERPIKSQSHDRGSSEGTGTKPGIPDESTVIPTISSEGTVKKSEYSKEGDDDENIKWVDTDEEEEKNDDKSIDL</sequence>
<accession>A0A699V404</accession>
<dbReference type="EMBL" id="BKCJ011399711">
    <property type="protein sequence ID" value="GFD29975.1"/>
    <property type="molecule type" value="Genomic_DNA"/>
</dbReference>
<feature type="compositionally biased region" description="Basic and acidic residues" evidence="1">
    <location>
        <begin position="63"/>
        <end position="83"/>
    </location>
</feature>
<name>A0A699V404_TANCI</name>
<proteinExistence type="predicted"/>
<evidence type="ECO:0000313" key="2">
    <source>
        <dbReference type="EMBL" id="GFD29975.1"/>
    </source>
</evidence>
<feature type="compositionally biased region" description="Basic and acidic residues" evidence="1">
    <location>
        <begin position="23"/>
        <end position="38"/>
    </location>
</feature>
<reference evidence="2" key="1">
    <citation type="journal article" date="2019" name="Sci. Rep.">
        <title>Draft genome of Tanacetum cinerariifolium, the natural source of mosquito coil.</title>
        <authorList>
            <person name="Yamashiro T."/>
            <person name="Shiraishi A."/>
            <person name="Satake H."/>
            <person name="Nakayama K."/>
        </authorList>
    </citation>
    <scope>NUCLEOTIDE SEQUENCE</scope>
</reference>
<comment type="caution">
    <text evidence="2">The sequence shown here is derived from an EMBL/GenBank/DDBJ whole genome shotgun (WGS) entry which is preliminary data.</text>
</comment>